<dbReference type="EMBL" id="CM000157">
    <property type="protein sequence ID" value="KRJ98280.1"/>
    <property type="molecule type" value="Genomic_DNA"/>
</dbReference>
<evidence type="ECO:0000313" key="2">
    <source>
        <dbReference type="EMBL" id="KRJ98280.1"/>
    </source>
</evidence>
<feature type="compositionally biased region" description="Basic residues" evidence="1">
    <location>
        <begin position="51"/>
        <end position="67"/>
    </location>
</feature>
<evidence type="ECO:0000256" key="1">
    <source>
        <dbReference type="SAM" id="MobiDB-lite"/>
    </source>
</evidence>
<reference evidence="2 3" key="2">
    <citation type="journal article" date="2007" name="PLoS Biol.">
        <title>Principles of genome evolution in the Drosophila melanogaster species group.</title>
        <authorList>
            <person name="Ranz J.M."/>
            <person name="Maurin D."/>
            <person name="Chan Y.S."/>
            <person name="von Grotthuss M."/>
            <person name="Hillier L.W."/>
            <person name="Roote J."/>
            <person name="Ashburner M."/>
            <person name="Bergman C.M."/>
        </authorList>
    </citation>
    <scope>NUCLEOTIDE SEQUENCE [LARGE SCALE GENOMIC DNA]</scope>
    <source>
        <strain evidence="3">Tai18E2 / Tucson 14021-0261.01</strain>
    </source>
</reference>
<dbReference type="AlphaFoldDB" id="A0A0R1DM11"/>
<dbReference type="KEGG" id="dya:Dyak_GE27450"/>
<organism evidence="2 3">
    <name type="scientific">Drosophila yakuba</name>
    <name type="common">Fruit fly</name>
    <dbReference type="NCBI Taxonomy" id="7245"/>
    <lineage>
        <taxon>Eukaryota</taxon>
        <taxon>Metazoa</taxon>
        <taxon>Ecdysozoa</taxon>
        <taxon>Arthropoda</taxon>
        <taxon>Hexapoda</taxon>
        <taxon>Insecta</taxon>
        <taxon>Pterygota</taxon>
        <taxon>Neoptera</taxon>
        <taxon>Endopterygota</taxon>
        <taxon>Diptera</taxon>
        <taxon>Brachycera</taxon>
        <taxon>Muscomorpha</taxon>
        <taxon>Ephydroidea</taxon>
        <taxon>Drosophilidae</taxon>
        <taxon>Drosophila</taxon>
        <taxon>Sophophora</taxon>
    </lineage>
</organism>
<reference evidence="2 3" key="1">
    <citation type="journal article" date="2007" name="Nature">
        <title>Evolution of genes and genomes on the Drosophila phylogeny.</title>
        <authorList>
            <consortium name="Drosophila 12 Genomes Consortium"/>
            <person name="Clark A.G."/>
            <person name="Eisen M.B."/>
            <person name="Smith D.R."/>
            <person name="Bergman C.M."/>
            <person name="Oliver B."/>
            <person name="Markow T.A."/>
            <person name="Kaufman T.C."/>
            <person name="Kellis M."/>
            <person name="Gelbart W."/>
            <person name="Iyer V.N."/>
            <person name="Pollard D.A."/>
            <person name="Sackton T.B."/>
            <person name="Larracuente A.M."/>
            <person name="Singh N.D."/>
            <person name="Abad J.P."/>
            <person name="Abt D.N."/>
            <person name="Adryan B."/>
            <person name="Aguade M."/>
            <person name="Akashi H."/>
            <person name="Anderson W.W."/>
            <person name="Aquadro C.F."/>
            <person name="Ardell D.H."/>
            <person name="Arguello R."/>
            <person name="Artieri C.G."/>
            <person name="Barbash D.A."/>
            <person name="Barker D."/>
            <person name="Barsanti P."/>
            <person name="Batterham P."/>
            <person name="Batzoglou S."/>
            <person name="Begun D."/>
            <person name="Bhutkar A."/>
            <person name="Blanco E."/>
            <person name="Bosak S.A."/>
            <person name="Bradley R.K."/>
            <person name="Brand A.D."/>
            <person name="Brent M.R."/>
            <person name="Brooks A.N."/>
            <person name="Brown R.H."/>
            <person name="Butlin R.K."/>
            <person name="Caggese C."/>
            <person name="Calvi B.R."/>
            <person name="Bernardo de Carvalho A."/>
            <person name="Caspi A."/>
            <person name="Castrezana S."/>
            <person name="Celniker S.E."/>
            <person name="Chang J.L."/>
            <person name="Chapple C."/>
            <person name="Chatterji S."/>
            <person name="Chinwalla A."/>
            <person name="Civetta A."/>
            <person name="Clifton S.W."/>
            <person name="Comeron J.M."/>
            <person name="Costello J.C."/>
            <person name="Coyne J.A."/>
            <person name="Daub J."/>
            <person name="David R.G."/>
            <person name="Delcher A.L."/>
            <person name="Delehaunty K."/>
            <person name="Do C.B."/>
            <person name="Ebling H."/>
            <person name="Edwards K."/>
            <person name="Eickbush T."/>
            <person name="Evans J.D."/>
            <person name="Filipski A."/>
            <person name="Findeiss S."/>
            <person name="Freyhult E."/>
            <person name="Fulton L."/>
            <person name="Fulton R."/>
            <person name="Garcia A.C."/>
            <person name="Gardiner A."/>
            <person name="Garfield D.A."/>
            <person name="Garvin B.E."/>
            <person name="Gibson G."/>
            <person name="Gilbert D."/>
            <person name="Gnerre S."/>
            <person name="Godfrey J."/>
            <person name="Good R."/>
            <person name="Gotea V."/>
            <person name="Gravely B."/>
            <person name="Greenberg A.J."/>
            <person name="Griffiths-Jones S."/>
            <person name="Gross S."/>
            <person name="Guigo R."/>
            <person name="Gustafson E.A."/>
            <person name="Haerty W."/>
            <person name="Hahn M.W."/>
            <person name="Halligan D.L."/>
            <person name="Halpern A.L."/>
            <person name="Halter G.M."/>
            <person name="Han M.V."/>
            <person name="Heger A."/>
            <person name="Hillier L."/>
            <person name="Hinrichs A.S."/>
            <person name="Holmes I."/>
            <person name="Hoskins R.A."/>
            <person name="Hubisz M.J."/>
            <person name="Hultmark D."/>
            <person name="Huntley M.A."/>
            <person name="Jaffe D.B."/>
            <person name="Jagadeeshan S."/>
            <person name="Jeck W.R."/>
            <person name="Johnson J."/>
            <person name="Jones C.D."/>
            <person name="Jordan W.C."/>
            <person name="Karpen G.H."/>
            <person name="Kataoka E."/>
            <person name="Keightley P.D."/>
            <person name="Kheradpour P."/>
            <person name="Kirkness E.F."/>
            <person name="Koerich L.B."/>
            <person name="Kristiansen K."/>
            <person name="Kudrna D."/>
            <person name="Kulathinal R.J."/>
            <person name="Kumar S."/>
            <person name="Kwok R."/>
            <person name="Lander E."/>
            <person name="Langley C.H."/>
            <person name="Lapoint R."/>
            <person name="Lazzaro B.P."/>
            <person name="Lee S.J."/>
            <person name="Levesque L."/>
            <person name="Li R."/>
            <person name="Lin C.F."/>
            <person name="Lin M.F."/>
            <person name="Lindblad-Toh K."/>
            <person name="Llopart A."/>
            <person name="Long M."/>
            <person name="Low L."/>
            <person name="Lozovsky E."/>
            <person name="Lu J."/>
            <person name="Luo M."/>
            <person name="Machado C.A."/>
            <person name="Makalowski W."/>
            <person name="Marzo M."/>
            <person name="Matsuda M."/>
            <person name="Matzkin L."/>
            <person name="McAllister B."/>
            <person name="McBride C.S."/>
            <person name="McKernan B."/>
            <person name="McKernan K."/>
            <person name="Mendez-Lago M."/>
            <person name="Minx P."/>
            <person name="Mollenhauer M.U."/>
            <person name="Montooth K."/>
            <person name="Mount S.M."/>
            <person name="Mu X."/>
            <person name="Myers E."/>
            <person name="Negre B."/>
            <person name="Newfeld S."/>
            <person name="Nielsen R."/>
            <person name="Noor M.A."/>
            <person name="O'Grady P."/>
            <person name="Pachter L."/>
            <person name="Papaceit M."/>
            <person name="Parisi M.J."/>
            <person name="Parisi M."/>
            <person name="Parts L."/>
            <person name="Pedersen J.S."/>
            <person name="Pesole G."/>
            <person name="Phillippy A.M."/>
            <person name="Ponting C.P."/>
            <person name="Pop M."/>
            <person name="Porcelli D."/>
            <person name="Powell J.R."/>
            <person name="Prohaska S."/>
            <person name="Pruitt K."/>
            <person name="Puig M."/>
            <person name="Quesneville H."/>
            <person name="Ram K.R."/>
            <person name="Rand D."/>
            <person name="Rasmussen M.D."/>
            <person name="Reed L.K."/>
            <person name="Reenan R."/>
            <person name="Reily A."/>
            <person name="Remington K.A."/>
            <person name="Rieger T.T."/>
            <person name="Ritchie M.G."/>
            <person name="Robin C."/>
            <person name="Rogers Y.H."/>
            <person name="Rohde C."/>
            <person name="Rozas J."/>
            <person name="Rubenfield M.J."/>
            <person name="Ruiz A."/>
            <person name="Russo S."/>
            <person name="Salzberg S.L."/>
            <person name="Sanchez-Gracia A."/>
            <person name="Saranga D.J."/>
            <person name="Sato H."/>
            <person name="Schaeffer S.W."/>
            <person name="Schatz M.C."/>
            <person name="Schlenke T."/>
            <person name="Schwartz R."/>
            <person name="Segarra C."/>
            <person name="Singh R.S."/>
            <person name="Sirot L."/>
            <person name="Sirota M."/>
            <person name="Sisneros N.B."/>
            <person name="Smith C.D."/>
            <person name="Smith T.F."/>
            <person name="Spieth J."/>
            <person name="Stage D.E."/>
            <person name="Stark A."/>
            <person name="Stephan W."/>
            <person name="Strausberg R.L."/>
            <person name="Strempel S."/>
            <person name="Sturgill D."/>
            <person name="Sutton G."/>
            <person name="Sutton G.G."/>
            <person name="Tao W."/>
            <person name="Teichmann S."/>
            <person name="Tobari Y.N."/>
            <person name="Tomimura Y."/>
            <person name="Tsolas J.M."/>
            <person name="Valente V.L."/>
            <person name="Venter E."/>
            <person name="Venter J.C."/>
            <person name="Vicario S."/>
            <person name="Vieira F.G."/>
            <person name="Vilella A.J."/>
            <person name="Villasante A."/>
            <person name="Walenz B."/>
            <person name="Wang J."/>
            <person name="Wasserman M."/>
            <person name="Watts T."/>
            <person name="Wilson D."/>
            <person name="Wilson R.K."/>
            <person name="Wing R.A."/>
            <person name="Wolfner M.F."/>
            <person name="Wong A."/>
            <person name="Wong G.K."/>
            <person name="Wu C.I."/>
            <person name="Wu G."/>
            <person name="Yamamoto D."/>
            <person name="Yang H.P."/>
            <person name="Yang S.P."/>
            <person name="Yorke J.A."/>
            <person name="Yoshida K."/>
            <person name="Zdobnov E."/>
            <person name="Zhang P."/>
            <person name="Zhang Y."/>
            <person name="Zimin A.V."/>
            <person name="Baldwin J."/>
            <person name="Abdouelleil A."/>
            <person name="Abdulkadir J."/>
            <person name="Abebe A."/>
            <person name="Abera B."/>
            <person name="Abreu J."/>
            <person name="Acer S.C."/>
            <person name="Aftuck L."/>
            <person name="Alexander A."/>
            <person name="An P."/>
            <person name="Anderson E."/>
            <person name="Anderson S."/>
            <person name="Arachi H."/>
            <person name="Azer M."/>
            <person name="Bachantsang P."/>
            <person name="Barry A."/>
            <person name="Bayul T."/>
            <person name="Berlin A."/>
            <person name="Bessette D."/>
            <person name="Bloom T."/>
            <person name="Blye J."/>
            <person name="Boguslavskiy L."/>
            <person name="Bonnet C."/>
            <person name="Boukhgalter B."/>
            <person name="Bourzgui I."/>
            <person name="Brown A."/>
            <person name="Cahill P."/>
            <person name="Channer S."/>
            <person name="Cheshatsang Y."/>
            <person name="Chuda L."/>
            <person name="Citroen M."/>
            <person name="Collymore A."/>
            <person name="Cooke P."/>
            <person name="Costello M."/>
            <person name="D'Aco K."/>
            <person name="Daza R."/>
            <person name="De Haan G."/>
            <person name="DeGray S."/>
            <person name="DeMaso C."/>
            <person name="Dhargay N."/>
            <person name="Dooley K."/>
            <person name="Dooley E."/>
            <person name="Doricent M."/>
            <person name="Dorje P."/>
            <person name="Dorjee K."/>
            <person name="Dupes A."/>
            <person name="Elong R."/>
            <person name="Falk J."/>
            <person name="Farina A."/>
            <person name="Faro S."/>
            <person name="Ferguson D."/>
            <person name="Fisher S."/>
            <person name="Foley C.D."/>
            <person name="Franke A."/>
            <person name="Friedrich D."/>
            <person name="Gadbois L."/>
            <person name="Gearin G."/>
            <person name="Gearin C.R."/>
            <person name="Giannoukos G."/>
            <person name="Goode T."/>
            <person name="Graham J."/>
            <person name="Grandbois E."/>
            <person name="Grewal S."/>
            <person name="Gyaltsen K."/>
            <person name="Hafez N."/>
            <person name="Hagos B."/>
            <person name="Hall J."/>
            <person name="Henson C."/>
            <person name="Hollinger A."/>
            <person name="Honan T."/>
            <person name="Huard M.D."/>
            <person name="Hughes L."/>
            <person name="Hurhula B."/>
            <person name="Husby M.E."/>
            <person name="Kamat A."/>
            <person name="Kanga B."/>
            <person name="Kashin S."/>
            <person name="Khazanovich D."/>
            <person name="Kisner P."/>
            <person name="Lance K."/>
            <person name="Lara M."/>
            <person name="Lee W."/>
            <person name="Lennon N."/>
            <person name="Letendre F."/>
            <person name="LeVine R."/>
            <person name="Lipovsky A."/>
            <person name="Liu X."/>
            <person name="Liu J."/>
            <person name="Liu S."/>
            <person name="Lokyitsang T."/>
            <person name="Lokyitsang Y."/>
            <person name="Lubonja R."/>
            <person name="Lui A."/>
            <person name="MacDonald P."/>
            <person name="Magnisalis V."/>
            <person name="Maru K."/>
            <person name="Matthews C."/>
            <person name="McCusker W."/>
            <person name="McDonough S."/>
            <person name="Mehta T."/>
            <person name="Meldrim J."/>
            <person name="Meneus L."/>
            <person name="Mihai O."/>
            <person name="Mihalev A."/>
            <person name="Mihova T."/>
            <person name="Mittelman R."/>
            <person name="Mlenga V."/>
            <person name="Montmayeur A."/>
            <person name="Mulrain L."/>
            <person name="Navidi A."/>
            <person name="Naylor J."/>
            <person name="Negash T."/>
            <person name="Nguyen T."/>
            <person name="Nguyen N."/>
            <person name="Nicol R."/>
            <person name="Norbu C."/>
            <person name="Norbu N."/>
            <person name="Novod N."/>
            <person name="O'Neill B."/>
            <person name="Osman S."/>
            <person name="Markiewicz E."/>
            <person name="Oyono O.L."/>
            <person name="Patti C."/>
            <person name="Phunkhang P."/>
            <person name="Pierre F."/>
            <person name="Priest M."/>
            <person name="Raghuraman S."/>
            <person name="Rege F."/>
            <person name="Reyes R."/>
            <person name="Rise C."/>
            <person name="Rogov P."/>
            <person name="Ross K."/>
            <person name="Ryan E."/>
            <person name="Settipalli S."/>
            <person name="Shea T."/>
            <person name="Sherpa N."/>
            <person name="Shi L."/>
            <person name="Shih D."/>
            <person name="Sparrow T."/>
            <person name="Spaulding J."/>
            <person name="Stalker J."/>
            <person name="Stange-Thomann N."/>
            <person name="Stavropoulos S."/>
            <person name="Stone C."/>
            <person name="Strader C."/>
            <person name="Tesfaye S."/>
            <person name="Thomson T."/>
            <person name="Thoulutsang Y."/>
            <person name="Thoulutsang D."/>
            <person name="Topham K."/>
            <person name="Topping I."/>
            <person name="Tsamla T."/>
            <person name="Vassiliev H."/>
            <person name="Vo A."/>
            <person name="Wangchuk T."/>
            <person name="Wangdi T."/>
            <person name="Weiand M."/>
            <person name="Wilkinson J."/>
            <person name="Wilson A."/>
            <person name="Yadav S."/>
            <person name="Young G."/>
            <person name="Yu Q."/>
            <person name="Zembek L."/>
            <person name="Zhong D."/>
            <person name="Zimmer A."/>
            <person name="Zwirko Z."/>
            <person name="Jaffe D.B."/>
            <person name="Alvarez P."/>
            <person name="Brockman W."/>
            <person name="Butler J."/>
            <person name="Chin C."/>
            <person name="Gnerre S."/>
            <person name="Grabherr M."/>
            <person name="Kleber M."/>
            <person name="Mauceli E."/>
            <person name="MacCallum I."/>
        </authorList>
    </citation>
    <scope>NUCLEOTIDE SEQUENCE [LARGE SCALE GENOMIC DNA]</scope>
    <source>
        <strain evidence="3">Tai18E2 / Tucson 14021-0261.01</strain>
    </source>
</reference>
<accession>A0A0R1DM11</accession>
<sequence>MPEMSVRAPGTDVDRAGDRLLAGTVGLRVYSSEPLLNISFKLSQLPERTEAHRHHRSGNRCHRTTAH</sequence>
<protein>
    <submittedName>
        <fullName evidence="2">Uncharacterized protein, isoform B</fullName>
    </submittedName>
</protein>
<evidence type="ECO:0000313" key="3">
    <source>
        <dbReference type="Proteomes" id="UP000002282"/>
    </source>
</evidence>
<gene>
    <name evidence="2" type="primary">Dyak\GE27450</name>
    <name evidence="2" type="synonym">GE27450</name>
    <name evidence="2" type="ORF">Dyak_GE27450</name>
</gene>
<keyword evidence="3" id="KW-1185">Reference proteome</keyword>
<name>A0A0R1DM11_DROYA</name>
<dbReference type="Proteomes" id="UP000002282">
    <property type="component" value="Chromosome 2L"/>
</dbReference>
<feature type="region of interest" description="Disordered" evidence="1">
    <location>
        <begin position="46"/>
        <end position="67"/>
    </location>
</feature>
<proteinExistence type="predicted"/>